<keyword evidence="2" id="KW-0805">Transcription regulation</keyword>
<evidence type="ECO:0000313" key="7">
    <source>
        <dbReference type="Proteomes" id="UP000787635"/>
    </source>
</evidence>
<dbReference type="RefSeq" id="WP_168027982.1">
    <property type="nucleotide sequence ID" value="NZ_JAAVNE010000006.1"/>
</dbReference>
<comment type="caution">
    <text evidence="6">The sequence shown here is derived from an EMBL/GenBank/DDBJ whole genome shotgun (WGS) entry which is preliminary data.</text>
</comment>
<keyword evidence="3" id="KW-0238">DNA-binding</keyword>
<sequence>MLPEASMLEVRDMRRFVALAEERHFGRAAGRLGIGQPQLSRALQALEARIGARLLARTSREVTLTEAGQSLLADARRMLAIAEAAPAAARRAAQGESGMLTLGFSGSCAYAFLPVAVEGFRRAHPGVQLTLLEMSADRLVEALREGRIDLALMRRLGVPGGLAGALVFEESLVAALPRAHPLAGRGRIAPAMLAESAFVMFPRDNGTDFHRQVGLVCAAAGFVPRVAQEVSPMHALIGLVGAGVGVAIVPDSVRKLHFAGVVYRPLQGVATRSQVWAAWRPESLPAPARAFATHLGVRP</sequence>
<evidence type="ECO:0000256" key="3">
    <source>
        <dbReference type="ARBA" id="ARBA00023125"/>
    </source>
</evidence>
<keyword evidence="7" id="KW-1185">Reference proteome</keyword>
<evidence type="ECO:0000313" key="6">
    <source>
        <dbReference type="EMBL" id="NKC30323.1"/>
    </source>
</evidence>
<dbReference type="CDD" id="cd08414">
    <property type="entry name" value="PBP2_LTTR_aromatics_like"/>
    <property type="match status" value="1"/>
</dbReference>
<dbReference type="InterPro" id="IPR036388">
    <property type="entry name" value="WH-like_DNA-bd_sf"/>
</dbReference>
<evidence type="ECO:0000256" key="4">
    <source>
        <dbReference type="ARBA" id="ARBA00023163"/>
    </source>
</evidence>
<protein>
    <submittedName>
        <fullName evidence="6">LysR family transcriptional regulator</fullName>
    </submittedName>
</protein>
<reference evidence="6 7" key="1">
    <citation type="submission" date="2020-03" db="EMBL/GenBank/DDBJ databases">
        <title>Roseomonas selenitidurans sp. nov. isolated from urban soil.</title>
        <authorList>
            <person name="Liu H."/>
        </authorList>
    </citation>
    <scope>NUCLEOTIDE SEQUENCE [LARGE SCALE GENOMIC DNA]</scope>
    <source>
        <strain evidence="6 7">BU-1</strain>
    </source>
</reference>
<organism evidence="6 7">
    <name type="scientific">Falsiroseomonas selenitidurans</name>
    <dbReference type="NCBI Taxonomy" id="2716335"/>
    <lineage>
        <taxon>Bacteria</taxon>
        <taxon>Pseudomonadati</taxon>
        <taxon>Pseudomonadota</taxon>
        <taxon>Alphaproteobacteria</taxon>
        <taxon>Acetobacterales</taxon>
        <taxon>Roseomonadaceae</taxon>
        <taxon>Falsiroseomonas</taxon>
    </lineage>
</organism>
<feature type="domain" description="HTH lysR-type" evidence="5">
    <location>
        <begin position="8"/>
        <end position="65"/>
    </location>
</feature>
<gene>
    <name evidence="6" type="ORF">HEQ75_05580</name>
</gene>
<dbReference type="SUPFAM" id="SSF53850">
    <property type="entry name" value="Periplasmic binding protein-like II"/>
    <property type="match status" value="1"/>
</dbReference>
<dbReference type="InterPro" id="IPR036390">
    <property type="entry name" value="WH_DNA-bd_sf"/>
</dbReference>
<dbReference type="PANTHER" id="PTHR30346">
    <property type="entry name" value="TRANSCRIPTIONAL DUAL REGULATOR HCAR-RELATED"/>
    <property type="match status" value="1"/>
</dbReference>
<evidence type="ECO:0000256" key="1">
    <source>
        <dbReference type="ARBA" id="ARBA00009437"/>
    </source>
</evidence>
<dbReference type="Pfam" id="PF03466">
    <property type="entry name" value="LysR_substrate"/>
    <property type="match status" value="1"/>
</dbReference>
<dbReference type="Pfam" id="PF00126">
    <property type="entry name" value="HTH_1"/>
    <property type="match status" value="1"/>
</dbReference>
<name>A0ABX1E3D3_9PROT</name>
<evidence type="ECO:0000256" key="2">
    <source>
        <dbReference type="ARBA" id="ARBA00023015"/>
    </source>
</evidence>
<dbReference type="InterPro" id="IPR000847">
    <property type="entry name" value="LysR_HTH_N"/>
</dbReference>
<proteinExistence type="inferred from homology"/>
<dbReference type="PROSITE" id="PS50931">
    <property type="entry name" value="HTH_LYSR"/>
    <property type="match status" value="1"/>
</dbReference>
<accession>A0ABX1E3D3</accession>
<dbReference type="Gene3D" id="1.10.10.10">
    <property type="entry name" value="Winged helix-like DNA-binding domain superfamily/Winged helix DNA-binding domain"/>
    <property type="match status" value="1"/>
</dbReference>
<keyword evidence="4" id="KW-0804">Transcription</keyword>
<dbReference type="InterPro" id="IPR005119">
    <property type="entry name" value="LysR_subst-bd"/>
</dbReference>
<dbReference type="Gene3D" id="3.40.190.10">
    <property type="entry name" value="Periplasmic binding protein-like II"/>
    <property type="match status" value="2"/>
</dbReference>
<dbReference type="EMBL" id="JAAVNE010000006">
    <property type="protein sequence ID" value="NKC30323.1"/>
    <property type="molecule type" value="Genomic_DNA"/>
</dbReference>
<dbReference type="PANTHER" id="PTHR30346:SF17">
    <property type="entry name" value="LYSR FAMILY TRANSCRIPTIONAL REGULATOR"/>
    <property type="match status" value="1"/>
</dbReference>
<dbReference type="Proteomes" id="UP000787635">
    <property type="component" value="Unassembled WGS sequence"/>
</dbReference>
<dbReference type="SUPFAM" id="SSF46785">
    <property type="entry name" value="Winged helix' DNA-binding domain"/>
    <property type="match status" value="1"/>
</dbReference>
<comment type="similarity">
    <text evidence="1">Belongs to the LysR transcriptional regulatory family.</text>
</comment>
<dbReference type="PRINTS" id="PR00039">
    <property type="entry name" value="HTHLYSR"/>
</dbReference>
<evidence type="ECO:0000259" key="5">
    <source>
        <dbReference type="PROSITE" id="PS50931"/>
    </source>
</evidence>